<evidence type="ECO:0000313" key="3">
    <source>
        <dbReference type="Proteomes" id="UP001363151"/>
    </source>
</evidence>
<reference evidence="2 3" key="1">
    <citation type="submission" date="2024-03" db="EMBL/GenBank/DDBJ databases">
        <title>Aureococcus anophagefferens CCMP1851 and Kratosvirus quantuckense: Draft genome of a second virus-susceptible host strain in the model system.</title>
        <authorList>
            <person name="Chase E."/>
            <person name="Truchon A.R."/>
            <person name="Schepens W."/>
            <person name="Wilhelm S.W."/>
        </authorList>
    </citation>
    <scope>NUCLEOTIDE SEQUENCE [LARGE SCALE GENOMIC DNA]</scope>
    <source>
        <strain evidence="2 3">CCMP1851</strain>
    </source>
</reference>
<dbReference type="Proteomes" id="UP001363151">
    <property type="component" value="Unassembled WGS sequence"/>
</dbReference>
<keyword evidence="1" id="KW-0732">Signal</keyword>
<dbReference type="EMBL" id="JBBJCI010000427">
    <property type="protein sequence ID" value="KAK7230582.1"/>
    <property type="molecule type" value="Genomic_DNA"/>
</dbReference>
<feature type="chain" id="PRO_5045553651" evidence="1">
    <location>
        <begin position="23"/>
        <end position="222"/>
    </location>
</feature>
<evidence type="ECO:0000313" key="2">
    <source>
        <dbReference type="EMBL" id="KAK7230582.1"/>
    </source>
</evidence>
<feature type="signal peptide" evidence="1">
    <location>
        <begin position="1"/>
        <end position="22"/>
    </location>
</feature>
<name>A0ABR1FGX2_AURAN</name>
<sequence length="222" mass="22566">MARLVTCILLPLAAAFTRPTRSVRHPAQPLHAVDPVVAVAAVAAVPTGYFFYTMQQEKDAADTNGVVAAPTPAPAPAPAPALPAFFAPKKKTPAATMAKAAWSGDAFGAAAVAQQRADGAAASAKRKAKLAKRGIKPRPAAAFERAAWSGSCYDSPTRATAAKAGFFAGLLGRFRRKRKADAAPAKAAKAAPAGPPTAAAWRAACDASGVTSYADFGVKLAA</sequence>
<comment type="caution">
    <text evidence="2">The sequence shown here is derived from an EMBL/GenBank/DDBJ whole genome shotgun (WGS) entry which is preliminary data.</text>
</comment>
<keyword evidence="3" id="KW-1185">Reference proteome</keyword>
<organism evidence="2 3">
    <name type="scientific">Aureococcus anophagefferens</name>
    <name type="common">Harmful bloom alga</name>
    <dbReference type="NCBI Taxonomy" id="44056"/>
    <lineage>
        <taxon>Eukaryota</taxon>
        <taxon>Sar</taxon>
        <taxon>Stramenopiles</taxon>
        <taxon>Ochrophyta</taxon>
        <taxon>Pelagophyceae</taxon>
        <taxon>Pelagomonadales</taxon>
        <taxon>Pelagomonadaceae</taxon>
        <taxon>Aureococcus</taxon>
    </lineage>
</organism>
<accession>A0ABR1FGX2</accession>
<protein>
    <submittedName>
        <fullName evidence="2">Uncharacterized protein</fullName>
    </submittedName>
</protein>
<proteinExistence type="predicted"/>
<evidence type="ECO:0000256" key="1">
    <source>
        <dbReference type="SAM" id="SignalP"/>
    </source>
</evidence>
<gene>
    <name evidence="2" type="ORF">SO694_00079182</name>
</gene>